<proteinExistence type="predicted"/>
<dbReference type="Proteomes" id="UP001154259">
    <property type="component" value="Unassembled WGS sequence"/>
</dbReference>
<evidence type="ECO:0000313" key="2">
    <source>
        <dbReference type="EMBL" id="CAI3928028.1"/>
    </source>
</evidence>
<accession>A0A9W4TPL9</accession>
<evidence type="ECO:0000256" key="1">
    <source>
        <dbReference type="SAM" id="Phobius"/>
    </source>
</evidence>
<reference evidence="2" key="1">
    <citation type="submission" date="2022-10" db="EMBL/GenBank/DDBJ databases">
        <authorList>
            <person name="Botero Cardona J."/>
        </authorList>
    </citation>
    <scope>NUCLEOTIDE SEQUENCE</scope>
    <source>
        <strain evidence="2">LMG 31819</strain>
        <strain evidence="3">R-53529</strain>
    </source>
</reference>
<feature type="transmembrane region" description="Helical" evidence="1">
    <location>
        <begin position="37"/>
        <end position="58"/>
    </location>
</feature>
<feature type="transmembrane region" description="Helical" evidence="1">
    <location>
        <begin position="128"/>
        <end position="149"/>
    </location>
</feature>
<keyword evidence="1" id="KW-0472">Membrane</keyword>
<dbReference type="RefSeq" id="WP_271789077.1">
    <property type="nucleotide sequence ID" value="NZ_CAMXCJ010000001.1"/>
</dbReference>
<dbReference type="Proteomes" id="UP001154255">
    <property type="component" value="Unassembled WGS sequence"/>
</dbReference>
<gene>
    <name evidence="3" type="ORF">R53529_LOCUS639</name>
    <name evidence="2" type="ORF">R53530_LOCUS462</name>
</gene>
<keyword evidence="1" id="KW-0812">Transmembrane</keyword>
<evidence type="ECO:0000313" key="5">
    <source>
        <dbReference type="Proteomes" id="UP001154259"/>
    </source>
</evidence>
<organism evidence="2 4">
    <name type="scientific">Commensalibacter communis</name>
    <dbReference type="NCBI Taxonomy" id="2972786"/>
    <lineage>
        <taxon>Bacteria</taxon>
        <taxon>Pseudomonadati</taxon>
        <taxon>Pseudomonadota</taxon>
        <taxon>Alphaproteobacteria</taxon>
        <taxon>Acetobacterales</taxon>
        <taxon>Acetobacteraceae</taxon>
    </lineage>
</organism>
<feature type="transmembrane region" description="Helical" evidence="1">
    <location>
        <begin position="64"/>
        <end position="84"/>
    </location>
</feature>
<evidence type="ECO:0000313" key="3">
    <source>
        <dbReference type="EMBL" id="CAI3932964.1"/>
    </source>
</evidence>
<dbReference type="EMBL" id="CAMXCS010000001">
    <property type="protein sequence ID" value="CAI3932964.1"/>
    <property type="molecule type" value="Genomic_DNA"/>
</dbReference>
<feature type="transmembrane region" description="Helical" evidence="1">
    <location>
        <begin position="104"/>
        <end position="122"/>
    </location>
</feature>
<comment type="caution">
    <text evidence="2">The sequence shown here is derived from an EMBL/GenBank/DDBJ whole genome shotgun (WGS) entry which is preliminary data.</text>
</comment>
<evidence type="ECO:0000313" key="4">
    <source>
        <dbReference type="Proteomes" id="UP001154255"/>
    </source>
</evidence>
<protein>
    <submittedName>
        <fullName evidence="2">Uncharacterized protein</fullName>
    </submittedName>
</protein>
<keyword evidence="5" id="KW-1185">Reference proteome</keyword>
<dbReference type="AlphaFoldDB" id="A0A9W4TPL9"/>
<name>A0A9W4TPL9_9PROT</name>
<sequence>MAQNTDNVLVRIDLWILDTIFQPIANRLPGERMNIRLGMNLLLGSVIFSFAFLLMPLFFFNVGFFNSTYNLMSCIVVICFYMFVYRNQEVVREGFINPLRYHLFGIRIISIPFTLYGIYIWLSSGGMAGRFTMLYCISNILSVCGLYLISCNINPPKKKEEHKVAFADNPFS</sequence>
<dbReference type="EMBL" id="CAMXCM010000001">
    <property type="protein sequence ID" value="CAI3928028.1"/>
    <property type="molecule type" value="Genomic_DNA"/>
</dbReference>
<keyword evidence="1" id="KW-1133">Transmembrane helix</keyword>